<feature type="compositionally biased region" description="Polar residues" evidence="1">
    <location>
        <begin position="254"/>
        <end position="264"/>
    </location>
</feature>
<dbReference type="SUPFAM" id="SSF101447">
    <property type="entry name" value="Formin homology 2 domain (FH2 domain)"/>
    <property type="match status" value="1"/>
</dbReference>
<proteinExistence type="predicted"/>
<dbReference type="OrthoDB" id="1668162at2759"/>
<dbReference type="Gene3D" id="1.20.58.2220">
    <property type="entry name" value="Formin, FH2 domain"/>
    <property type="match status" value="1"/>
</dbReference>
<feature type="region of interest" description="Disordered" evidence="1">
    <location>
        <begin position="78"/>
        <end position="145"/>
    </location>
</feature>
<feature type="region of interest" description="Disordered" evidence="1">
    <location>
        <begin position="166"/>
        <end position="266"/>
    </location>
</feature>
<dbReference type="GeneID" id="39876103"/>
<sequence length="1810" mass="197401">MVDRDFEARKAPAPGAENISFTDAVSSSRMVSSLLMNQDRNIQVARSFTRWEQGRDAGASNDNSVNIFDSLVVETDKGSTTQSSLQGISNSVSLTHGNLMRRGSRANTSENAEASTSRYSLSTLGSSRGKQRGNRTPSDADSSMSSDIEINANMMNRKAALGALMRDRGKSVQRAKEQMSANPLETYKVPGRLVSPRKPKASMQSNMAPGVEGDAAASANTTSHPPKLLHGKSSTNLKEPKGSTSPGEREGKENSPTPGDTSNTNREDLFSKIKRAVTRDLSDDIRPPLIHSFTNKILGMRTPWQLPMKERSLRNNVQQLISFFRVLERYVEDQVYRYGPSLHPRLDKVYNDVYTKIDQMFKKITDKRMTQVDEPRRIAVVGNEVYDIGDHQPRGSPIYYQKFVIFDLSQDSSNFANEHGDLFQRQVLSFPMNSRGLPSMSYLCSVTSAVLFWLDFYNRDNLVIFNYAALNYNMLLTFACTLLASQPMATANEINQLITNSFDWRKQCRKVPSGVARGGADQMHQNELPQMIPIARWPPSYKRYMSYFLSLYATPVDFVLAQQFKLRHITLINCLLPGTEVMLEVYKIGPDAVDAANYQRRGNVERSKECARYSAVFYSKCACGGKERDGATLIACSADYTVVSKSTKSKSGKYGYVGELRFDFTLDAEGNRRNTVISGDVAIALIAVSMRQRKVIATYSFNTGFVSSDMIEVPKAELDIWDTSSAIQPHGQMTIAMETRQRYNSDNWNTSAPHSVITPPTSDVGIFMRHHVAKVSSDDAQALVNATGLSYDTCAFALKLCPRYLDAMAILNALFVPKKLQVEIEGNMYRSPRSPTIEIPIVASLDSPRVESARIFSPTGGLARGYSVVLGAGTGIGGITPVSRIGSFGTGAAIGIDGGIASYDGEHRIGLIPAHAGITNRIGLVRHDSGLRADVEGRDFVTDRNLSEGGDIGTPSGRTSRFARAASRFDSEAVDEPGAEGGDIGTPSGRKSRTTGRTIHVDNEALSDSADETVQVGTPSGRKSRVARDTAQVYNEATDDMGTEVGDIATPSRRKSRVARGAVQIDGEATSDSGDEVGYEATPSGRRYRVSRGAPQSYNEATDDTGAEVDSTATPLARGAGLAGRKTRIGTKTVAGDVEADATTGIQDGVYGTEFGTGSVTKVVGARPRAATEGGKLGIETQPGGDNDLSATGSYTLSNDASAKIQRLANFTGIEGADNLTVDQVERILVESDGKMQLLLVDGTTRNVPNNSVTSLLQMFGPYQGHPSEHGKLLSPDDIPRGTEMPMQGGGVPLGAHGSKSISKAIPGGLPKASLPPPAAPTAKSPTGEPVPPTAAAGPDAPIVKKPAPPMAKTLQPKIPPPPSKPKDASAKSAAPPMKKGPPCKMKAAPPPPILKGKTAVAKKPPPLGVRLHWKPLNINAVKGTIFENLPKPSAEDKLFDSTLVKQLFSKATIKRQLTMKAPEPKRQLLKEILDPKRAQNIGIILRFNNESHFDELIDALDNLKLDNPIVSIDNIIKIQSAIPQGPEVSAFTAALQNKEDLTEYRDVEQKVFKIVKREFIDDKVKVAHFALNYKTLLESVNNQLGAFQRANEQIANNEFLPIIMGGILQYGNFVNHGDDTVVQTPGFSLSSAIKLIDLKSADNSLSSMHYLVVNLVVKFPDLDFSTFDKSLHHVLEAEKISANGVDELFDEIRGGLNFLLRLIERVPQETALYSKTKELIAEATEATGMASERHKTAFEATKTTWRFLGEECKQGTPLDEIFRILADFMRCIKRVMNDIQQRPSKFIVAINDEEKRELYNSKFSRVRKR</sequence>
<dbReference type="PANTHER" id="PTHR45725:SF1">
    <property type="entry name" value="DISHEVELLED ASSOCIATED ACTIVATOR OF MORPHOGENESIS, ISOFORM D"/>
    <property type="match status" value="1"/>
</dbReference>
<feature type="region of interest" description="Disordered" evidence="1">
    <location>
        <begin position="966"/>
        <end position="996"/>
    </location>
</feature>
<evidence type="ECO:0000259" key="2">
    <source>
        <dbReference type="PROSITE" id="PS51444"/>
    </source>
</evidence>
<evidence type="ECO:0000256" key="1">
    <source>
        <dbReference type="SAM" id="MobiDB-lite"/>
    </source>
</evidence>
<dbReference type="InterPro" id="IPR015425">
    <property type="entry name" value="FH2_Formin"/>
</dbReference>
<protein>
    <submittedName>
        <fullName evidence="3">Formin homology 2 domain containing protein, putative</fullName>
    </submittedName>
</protein>
<dbReference type="PROSITE" id="PS51444">
    <property type="entry name" value="FH2"/>
    <property type="match status" value="1"/>
</dbReference>
<comment type="caution">
    <text evidence="3">The sequence shown here is derived from an EMBL/GenBank/DDBJ whole genome shotgun (WGS) entry which is preliminary data.</text>
</comment>
<dbReference type="Proteomes" id="UP000236319">
    <property type="component" value="Unassembled WGS sequence"/>
</dbReference>
<feature type="compositionally biased region" description="Polar residues" evidence="1">
    <location>
        <begin position="232"/>
        <end position="246"/>
    </location>
</feature>
<feature type="region of interest" description="Disordered" evidence="1">
    <location>
        <begin position="1089"/>
        <end position="1109"/>
    </location>
</feature>
<feature type="compositionally biased region" description="Polar residues" evidence="1">
    <location>
        <begin position="105"/>
        <end position="145"/>
    </location>
</feature>
<feature type="compositionally biased region" description="Basic and acidic residues" evidence="1">
    <location>
        <begin position="166"/>
        <end position="177"/>
    </location>
</feature>
<dbReference type="RefSeq" id="XP_028868576.1">
    <property type="nucleotide sequence ID" value="XM_029012743.1"/>
</dbReference>
<gene>
    <name evidence="3" type="ORF">BOVATA_038260</name>
</gene>
<organism evidence="3 4">
    <name type="scientific">Babesia ovata</name>
    <dbReference type="NCBI Taxonomy" id="189622"/>
    <lineage>
        <taxon>Eukaryota</taxon>
        <taxon>Sar</taxon>
        <taxon>Alveolata</taxon>
        <taxon>Apicomplexa</taxon>
        <taxon>Aconoidasida</taxon>
        <taxon>Piroplasmida</taxon>
        <taxon>Babesiidae</taxon>
        <taxon>Babesia</taxon>
    </lineage>
</organism>
<dbReference type="InterPro" id="IPR029021">
    <property type="entry name" value="Prot-tyrosine_phosphatase-like"/>
</dbReference>
<dbReference type="PANTHER" id="PTHR45725">
    <property type="entry name" value="FORMIN HOMOLOGY 2 FAMILY MEMBER"/>
    <property type="match status" value="1"/>
</dbReference>
<dbReference type="EMBL" id="BDSA01000004">
    <property type="protein sequence ID" value="GBE62333.1"/>
    <property type="molecule type" value="Genomic_DNA"/>
</dbReference>
<reference evidence="3 4" key="1">
    <citation type="journal article" date="2017" name="BMC Genomics">
        <title>Whole-genome assembly of Babesia ovata and comparative genomics between closely related pathogens.</title>
        <authorList>
            <person name="Yamagishi J."/>
            <person name="Asada M."/>
            <person name="Hakimi H."/>
            <person name="Tanaka T.Q."/>
            <person name="Sugimoto C."/>
            <person name="Kawazu S."/>
        </authorList>
    </citation>
    <scope>NUCLEOTIDE SEQUENCE [LARGE SCALE GENOMIC DNA]</scope>
    <source>
        <strain evidence="3 4">Miyake</strain>
    </source>
</reference>
<feature type="region of interest" description="Disordered" evidence="1">
    <location>
        <begin position="1008"/>
        <end position="1028"/>
    </location>
</feature>
<dbReference type="SMART" id="SM00498">
    <property type="entry name" value="FH2"/>
    <property type="match status" value="1"/>
</dbReference>
<dbReference type="InterPro" id="IPR051425">
    <property type="entry name" value="Formin_Homology"/>
</dbReference>
<dbReference type="VEuPathDB" id="PiroplasmaDB:BOVATA_038260"/>
<evidence type="ECO:0000313" key="4">
    <source>
        <dbReference type="Proteomes" id="UP000236319"/>
    </source>
</evidence>
<dbReference type="InterPro" id="IPR042201">
    <property type="entry name" value="FH2_Formin_sf"/>
</dbReference>
<name>A0A2H6KH67_9APIC</name>
<feature type="region of interest" description="Disordered" evidence="1">
    <location>
        <begin position="1267"/>
        <end position="1401"/>
    </location>
</feature>
<evidence type="ECO:0000313" key="3">
    <source>
        <dbReference type="EMBL" id="GBE62333.1"/>
    </source>
</evidence>
<feature type="domain" description="FH2" evidence="2">
    <location>
        <begin position="1399"/>
        <end position="1799"/>
    </location>
</feature>
<feature type="compositionally biased region" description="Low complexity" evidence="1">
    <location>
        <begin position="1371"/>
        <end position="1388"/>
    </location>
</feature>
<dbReference type="Gene3D" id="3.90.190.10">
    <property type="entry name" value="Protein tyrosine phosphatase superfamily"/>
    <property type="match status" value="1"/>
</dbReference>
<dbReference type="Pfam" id="PF02181">
    <property type="entry name" value="FH2"/>
    <property type="match status" value="1"/>
</dbReference>
<keyword evidence="4" id="KW-1185">Reference proteome</keyword>
<feature type="compositionally biased region" description="Polar residues" evidence="1">
    <location>
        <begin position="78"/>
        <end position="96"/>
    </location>
</feature>
<accession>A0A2H6KH67</accession>